<dbReference type="Proteomes" id="UP000299102">
    <property type="component" value="Unassembled WGS sequence"/>
</dbReference>
<dbReference type="InterPro" id="IPR036397">
    <property type="entry name" value="RNaseH_sf"/>
</dbReference>
<reference evidence="1 2" key="1">
    <citation type="journal article" date="2019" name="Commun. Biol.">
        <title>The bagworm genome reveals a unique fibroin gene that provides high tensile strength.</title>
        <authorList>
            <person name="Kono N."/>
            <person name="Nakamura H."/>
            <person name="Ohtoshi R."/>
            <person name="Tomita M."/>
            <person name="Numata K."/>
            <person name="Arakawa K."/>
        </authorList>
    </citation>
    <scope>NUCLEOTIDE SEQUENCE [LARGE SCALE GENOMIC DNA]</scope>
</reference>
<dbReference type="OrthoDB" id="411823at2759"/>
<name>A0A4C1YX94_EUMVA</name>
<dbReference type="SUPFAM" id="SSF53098">
    <property type="entry name" value="Ribonuclease H-like"/>
    <property type="match status" value="1"/>
</dbReference>
<protein>
    <submittedName>
        <fullName evidence="1">Uncharacterized protein</fullName>
    </submittedName>
</protein>
<gene>
    <name evidence="1" type="ORF">EVAR_57842_1</name>
</gene>
<dbReference type="InterPro" id="IPR012337">
    <property type="entry name" value="RNaseH-like_sf"/>
</dbReference>
<comment type="caution">
    <text evidence="1">The sequence shown here is derived from an EMBL/GenBank/DDBJ whole genome shotgun (WGS) entry which is preliminary data.</text>
</comment>
<accession>A0A4C1YX94</accession>
<evidence type="ECO:0000313" key="1">
    <source>
        <dbReference type="EMBL" id="GBP78965.1"/>
    </source>
</evidence>
<dbReference type="EMBL" id="BGZK01001394">
    <property type="protein sequence ID" value="GBP78965.1"/>
    <property type="molecule type" value="Genomic_DNA"/>
</dbReference>
<keyword evidence="2" id="KW-1185">Reference proteome</keyword>
<sequence>MVTLQRAISRVKNGKNGLVNMFKDIIRSCLEVLISSRTYHSLVRKTRRDISEIITEGRAVHLFCVRAHTGISGNECANELARRAALTKKTIADYDCFPLSYAKKVIRSESLKEW</sequence>
<evidence type="ECO:0000313" key="2">
    <source>
        <dbReference type="Proteomes" id="UP000299102"/>
    </source>
</evidence>
<dbReference type="GO" id="GO:0003676">
    <property type="term" value="F:nucleic acid binding"/>
    <property type="evidence" value="ECO:0007669"/>
    <property type="project" value="InterPro"/>
</dbReference>
<proteinExistence type="predicted"/>
<dbReference type="Gene3D" id="3.30.420.10">
    <property type="entry name" value="Ribonuclease H-like superfamily/Ribonuclease H"/>
    <property type="match status" value="1"/>
</dbReference>
<dbReference type="AlphaFoldDB" id="A0A4C1YX94"/>
<organism evidence="1 2">
    <name type="scientific">Eumeta variegata</name>
    <name type="common">Bagworm moth</name>
    <name type="synonym">Eumeta japonica</name>
    <dbReference type="NCBI Taxonomy" id="151549"/>
    <lineage>
        <taxon>Eukaryota</taxon>
        <taxon>Metazoa</taxon>
        <taxon>Ecdysozoa</taxon>
        <taxon>Arthropoda</taxon>
        <taxon>Hexapoda</taxon>
        <taxon>Insecta</taxon>
        <taxon>Pterygota</taxon>
        <taxon>Neoptera</taxon>
        <taxon>Endopterygota</taxon>
        <taxon>Lepidoptera</taxon>
        <taxon>Glossata</taxon>
        <taxon>Ditrysia</taxon>
        <taxon>Tineoidea</taxon>
        <taxon>Psychidae</taxon>
        <taxon>Oiketicinae</taxon>
        <taxon>Eumeta</taxon>
    </lineage>
</organism>